<protein>
    <submittedName>
        <fullName evidence="4">Transcriptional regulator, TetR family</fullName>
    </submittedName>
</protein>
<dbReference type="STRING" id="341036.SAMN05660649_00307"/>
<dbReference type="AlphaFoldDB" id="A0A1I2N2H1"/>
<reference evidence="5" key="1">
    <citation type="submission" date="2016-10" db="EMBL/GenBank/DDBJ databases">
        <authorList>
            <person name="Varghese N."/>
            <person name="Submissions S."/>
        </authorList>
    </citation>
    <scope>NUCLEOTIDE SEQUENCE [LARGE SCALE GENOMIC DNA]</scope>
    <source>
        <strain evidence="5">DSM 17038</strain>
    </source>
</reference>
<name>A0A1I2N2H1_9FIRM</name>
<evidence type="ECO:0000259" key="3">
    <source>
        <dbReference type="PROSITE" id="PS50977"/>
    </source>
</evidence>
<dbReference type="Gene3D" id="1.10.10.60">
    <property type="entry name" value="Homeodomain-like"/>
    <property type="match status" value="1"/>
</dbReference>
<evidence type="ECO:0000256" key="2">
    <source>
        <dbReference type="PROSITE-ProRule" id="PRU00335"/>
    </source>
</evidence>
<dbReference type="RefSeq" id="WP_092468012.1">
    <property type="nucleotide sequence ID" value="NZ_FOOX01000001.1"/>
</dbReference>
<dbReference type="PROSITE" id="PS50977">
    <property type="entry name" value="HTH_TETR_2"/>
    <property type="match status" value="1"/>
</dbReference>
<dbReference type="SUPFAM" id="SSF46689">
    <property type="entry name" value="Homeodomain-like"/>
    <property type="match status" value="1"/>
</dbReference>
<dbReference type="PROSITE" id="PS01081">
    <property type="entry name" value="HTH_TETR_1"/>
    <property type="match status" value="1"/>
</dbReference>
<feature type="domain" description="HTH tetR-type" evidence="3">
    <location>
        <begin position="1"/>
        <end position="61"/>
    </location>
</feature>
<gene>
    <name evidence="4" type="ORF">SAMN05660649_00307</name>
</gene>
<dbReference type="InterPro" id="IPR001647">
    <property type="entry name" value="HTH_TetR"/>
</dbReference>
<dbReference type="GO" id="GO:0003677">
    <property type="term" value="F:DNA binding"/>
    <property type="evidence" value="ECO:0007669"/>
    <property type="project" value="UniProtKB-UniRule"/>
</dbReference>
<organism evidence="4 5">
    <name type="scientific">Desulfotruncus arcticus DSM 17038</name>
    <dbReference type="NCBI Taxonomy" id="1121424"/>
    <lineage>
        <taxon>Bacteria</taxon>
        <taxon>Bacillati</taxon>
        <taxon>Bacillota</taxon>
        <taxon>Clostridia</taxon>
        <taxon>Eubacteriales</taxon>
        <taxon>Desulfallaceae</taxon>
        <taxon>Desulfotruncus</taxon>
    </lineage>
</organism>
<dbReference type="InterPro" id="IPR023772">
    <property type="entry name" value="DNA-bd_HTH_TetR-type_CS"/>
</dbReference>
<keyword evidence="5" id="KW-1185">Reference proteome</keyword>
<dbReference type="InterPro" id="IPR009057">
    <property type="entry name" value="Homeodomain-like_sf"/>
</dbReference>
<dbReference type="SUPFAM" id="SSF48498">
    <property type="entry name" value="Tetracyclin repressor-like, C-terminal domain"/>
    <property type="match status" value="1"/>
</dbReference>
<evidence type="ECO:0000313" key="5">
    <source>
        <dbReference type="Proteomes" id="UP000199337"/>
    </source>
</evidence>
<dbReference type="InterPro" id="IPR041490">
    <property type="entry name" value="KstR2_TetR_C"/>
</dbReference>
<dbReference type="Proteomes" id="UP000199337">
    <property type="component" value="Unassembled WGS sequence"/>
</dbReference>
<dbReference type="InterPro" id="IPR036271">
    <property type="entry name" value="Tet_transcr_reg_TetR-rel_C_sf"/>
</dbReference>
<evidence type="ECO:0000256" key="1">
    <source>
        <dbReference type="ARBA" id="ARBA00023125"/>
    </source>
</evidence>
<sequence length="191" mass="21888">METRDKIILSAVELFEKKGYHTTTIQEISENAGVSKGAVFHYFPNKTEILFVIHERFIDVLLVKANHVLQKADLNAAQKLQQLIIDLVQLIADFKPYVVVFFQEYKYIGEDKMAIIKAKREHCEKIFQSVVEAGVADGEFRKDLEVDIIVKAIFGMCDWTHQWMNPAGKLKPGEIGLIFWEILMGGVNLFK</sequence>
<dbReference type="InterPro" id="IPR050624">
    <property type="entry name" value="HTH-type_Tx_Regulator"/>
</dbReference>
<dbReference type="PRINTS" id="PR00455">
    <property type="entry name" value="HTHTETR"/>
</dbReference>
<dbReference type="OrthoDB" id="9812993at2"/>
<dbReference type="PANTHER" id="PTHR43479:SF11">
    <property type="entry name" value="ACREF_ENVCD OPERON REPRESSOR-RELATED"/>
    <property type="match status" value="1"/>
</dbReference>
<dbReference type="Pfam" id="PF00440">
    <property type="entry name" value="TetR_N"/>
    <property type="match status" value="1"/>
</dbReference>
<proteinExistence type="predicted"/>
<feature type="DNA-binding region" description="H-T-H motif" evidence="2">
    <location>
        <begin position="24"/>
        <end position="43"/>
    </location>
</feature>
<dbReference type="EMBL" id="FOOX01000001">
    <property type="protein sequence ID" value="SFF97843.1"/>
    <property type="molecule type" value="Genomic_DNA"/>
</dbReference>
<dbReference type="Gene3D" id="1.10.357.10">
    <property type="entry name" value="Tetracycline Repressor, domain 2"/>
    <property type="match status" value="1"/>
</dbReference>
<accession>A0A1I2N2H1</accession>
<dbReference type="PANTHER" id="PTHR43479">
    <property type="entry name" value="ACREF/ENVCD OPERON REPRESSOR-RELATED"/>
    <property type="match status" value="1"/>
</dbReference>
<dbReference type="Pfam" id="PF17932">
    <property type="entry name" value="TetR_C_24"/>
    <property type="match status" value="1"/>
</dbReference>
<keyword evidence="1 2" id="KW-0238">DNA-binding</keyword>
<evidence type="ECO:0000313" key="4">
    <source>
        <dbReference type="EMBL" id="SFF97843.1"/>
    </source>
</evidence>